<dbReference type="EMBL" id="QSGO01000008">
    <property type="protein sequence ID" value="RHB34729.1"/>
    <property type="molecule type" value="Genomic_DNA"/>
</dbReference>
<evidence type="ECO:0008006" key="3">
    <source>
        <dbReference type="Google" id="ProtNLM"/>
    </source>
</evidence>
<dbReference type="InterPro" id="IPR024508">
    <property type="entry name" value="DUF3226"/>
</dbReference>
<dbReference type="Pfam" id="PF11536">
    <property type="entry name" value="DUF3226"/>
    <property type="match status" value="1"/>
</dbReference>
<evidence type="ECO:0000313" key="1">
    <source>
        <dbReference type="EMBL" id="RHB34729.1"/>
    </source>
</evidence>
<protein>
    <recommendedName>
        <fullName evidence="3">DUF4276 family protein</fullName>
    </recommendedName>
</protein>
<proteinExistence type="predicted"/>
<dbReference type="RefSeq" id="WP_122201655.1">
    <property type="nucleotide sequence ID" value="NZ_CABJFV010000008.1"/>
</dbReference>
<dbReference type="AlphaFoldDB" id="A0A413VMG4"/>
<sequence>MKITEKHTYKLLVEGNDDQHVIWSFCQHHQLAENFDVIDCNSIENVLGQLKTRLSNPSAHQRIGIVIDADVDLNKRKAQILEVLRQSQKYNCAVCEWPASGLILKPIDSYDATIGIWIMPDNNINGMLEDFIISLAPEADPLMQKAESILNELEESQIQQYKSVHRSKAKIHTFLAWQDEPGKPMGTAITAKILNPNSEHAEEFVHWIKQLFT</sequence>
<gene>
    <name evidence="1" type="ORF">DW888_12275</name>
</gene>
<comment type="caution">
    <text evidence="1">The sequence shown here is derived from an EMBL/GenBank/DDBJ whole genome shotgun (WGS) entry which is preliminary data.</text>
</comment>
<organism evidence="1 2">
    <name type="scientific">Bacteroides nordii</name>
    <dbReference type="NCBI Taxonomy" id="291645"/>
    <lineage>
        <taxon>Bacteria</taxon>
        <taxon>Pseudomonadati</taxon>
        <taxon>Bacteroidota</taxon>
        <taxon>Bacteroidia</taxon>
        <taxon>Bacteroidales</taxon>
        <taxon>Bacteroidaceae</taxon>
        <taxon>Bacteroides</taxon>
    </lineage>
</organism>
<name>A0A413VMG4_9BACE</name>
<dbReference type="Proteomes" id="UP000284379">
    <property type="component" value="Unassembled WGS sequence"/>
</dbReference>
<accession>A0A413VMG4</accession>
<reference evidence="1 2" key="1">
    <citation type="submission" date="2018-08" db="EMBL/GenBank/DDBJ databases">
        <title>A genome reference for cultivated species of the human gut microbiota.</title>
        <authorList>
            <person name="Zou Y."/>
            <person name="Xue W."/>
            <person name="Luo G."/>
        </authorList>
    </citation>
    <scope>NUCLEOTIDE SEQUENCE [LARGE SCALE GENOMIC DNA]</scope>
    <source>
        <strain evidence="1 2">AM40-30BH</strain>
    </source>
</reference>
<evidence type="ECO:0000313" key="2">
    <source>
        <dbReference type="Proteomes" id="UP000284379"/>
    </source>
</evidence>